<feature type="non-terminal residue" evidence="1">
    <location>
        <position position="1"/>
    </location>
</feature>
<reference evidence="1 2" key="1">
    <citation type="submission" date="2019-12" db="EMBL/GenBank/DDBJ databases">
        <title>Whole genome sequencing of endophytic Actinobacterium Micromonospora sp. MPMI6T.</title>
        <authorList>
            <person name="Evv R."/>
            <person name="Podile A.R."/>
        </authorList>
    </citation>
    <scope>NUCLEOTIDE SEQUENCE [LARGE SCALE GENOMIC DNA]</scope>
    <source>
        <strain evidence="1 2">MPMI6</strain>
    </source>
</reference>
<dbReference type="Gene3D" id="2.180.10.10">
    <property type="entry name" value="RHS repeat-associated core"/>
    <property type="match status" value="1"/>
</dbReference>
<sequence>TYTNLYEPGTIIRATAPTGAPSVQTAYYYDPATGRVNRSPVTRASGTSYVANRKYDYDGAGNLTRLDDDPGTNRDTQCFTYDHQRRLTQAWTPSSSDCTQAPSSGAIGGPAGYWHSWSFGTPTDNTGRVGNRLAQTEHGTPSGDVTTTYAYPAAGSAHPHALTSHSRTDTN</sequence>
<gene>
    <name evidence="1" type="ORF">GSF22_34060</name>
</gene>
<name>A0ABS3W2U9_MICEH</name>
<dbReference type="RefSeq" id="WP_208817986.1">
    <property type="nucleotide sequence ID" value="NZ_WVUH01000730.1"/>
</dbReference>
<evidence type="ECO:0008006" key="3">
    <source>
        <dbReference type="Google" id="ProtNLM"/>
    </source>
</evidence>
<dbReference type="Proteomes" id="UP000823521">
    <property type="component" value="Unassembled WGS sequence"/>
</dbReference>
<comment type="caution">
    <text evidence="1">The sequence shown here is derived from an EMBL/GenBank/DDBJ whole genome shotgun (WGS) entry which is preliminary data.</text>
</comment>
<evidence type="ECO:0000313" key="2">
    <source>
        <dbReference type="Proteomes" id="UP000823521"/>
    </source>
</evidence>
<keyword evidence="2" id="KW-1185">Reference proteome</keyword>
<organism evidence="1 2">
    <name type="scientific">Micromonospora echinofusca</name>
    <dbReference type="NCBI Taxonomy" id="47858"/>
    <lineage>
        <taxon>Bacteria</taxon>
        <taxon>Bacillati</taxon>
        <taxon>Actinomycetota</taxon>
        <taxon>Actinomycetes</taxon>
        <taxon>Micromonosporales</taxon>
        <taxon>Micromonosporaceae</taxon>
        <taxon>Micromonospora</taxon>
    </lineage>
</organism>
<dbReference type="EMBL" id="WVUH01000730">
    <property type="protein sequence ID" value="MBO4210979.1"/>
    <property type="molecule type" value="Genomic_DNA"/>
</dbReference>
<accession>A0ABS3W2U9</accession>
<proteinExistence type="predicted"/>
<protein>
    <recommendedName>
        <fullName evidence="3">YD repeat-containing protein</fullName>
    </recommendedName>
</protein>
<evidence type="ECO:0000313" key="1">
    <source>
        <dbReference type="EMBL" id="MBO4210979.1"/>
    </source>
</evidence>
<feature type="non-terminal residue" evidence="1">
    <location>
        <position position="171"/>
    </location>
</feature>